<proteinExistence type="predicted"/>
<name>A0A553P9W8_TIGCA</name>
<dbReference type="PRINTS" id="PR00252">
    <property type="entry name" value="NRIONCHANNEL"/>
</dbReference>
<dbReference type="PROSITE" id="PS51257">
    <property type="entry name" value="PROKAR_LIPOPROTEIN"/>
    <property type="match status" value="1"/>
</dbReference>
<evidence type="ECO:0000313" key="3">
    <source>
        <dbReference type="EMBL" id="TRY74485.1"/>
    </source>
</evidence>
<dbReference type="GO" id="GO:0005230">
    <property type="term" value="F:extracellular ligand-gated monoatomic ion channel activity"/>
    <property type="evidence" value="ECO:0007669"/>
    <property type="project" value="InterPro"/>
</dbReference>
<gene>
    <name evidence="3" type="ORF">TCAL_01326</name>
</gene>
<dbReference type="AlphaFoldDB" id="A0A553P9W8"/>
<dbReference type="Gene3D" id="2.70.170.10">
    <property type="entry name" value="Neurotransmitter-gated ion-channel ligand-binding domain"/>
    <property type="match status" value="1"/>
</dbReference>
<keyword evidence="1" id="KW-0732">Signal</keyword>
<organism evidence="3 4">
    <name type="scientific">Tigriopus californicus</name>
    <name type="common">Marine copepod</name>
    <dbReference type="NCBI Taxonomy" id="6832"/>
    <lineage>
        <taxon>Eukaryota</taxon>
        <taxon>Metazoa</taxon>
        <taxon>Ecdysozoa</taxon>
        <taxon>Arthropoda</taxon>
        <taxon>Crustacea</taxon>
        <taxon>Multicrustacea</taxon>
        <taxon>Hexanauplia</taxon>
        <taxon>Copepoda</taxon>
        <taxon>Harpacticoida</taxon>
        <taxon>Harpacticidae</taxon>
        <taxon>Tigriopus</taxon>
    </lineage>
</organism>
<dbReference type="SUPFAM" id="SSF63712">
    <property type="entry name" value="Nicotinic receptor ligand binding domain-like"/>
    <property type="match status" value="1"/>
</dbReference>
<accession>A0A553P9W8</accession>
<evidence type="ECO:0000259" key="2">
    <source>
        <dbReference type="Pfam" id="PF02931"/>
    </source>
</evidence>
<feature type="domain" description="Neurotransmitter-gated ion-channel ligand-binding" evidence="2">
    <location>
        <begin position="36"/>
        <end position="239"/>
    </location>
</feature>
<feature type="chain" id="PRO_5022122249" description="Neurotransmitter-gated ion-channel ligand-binding domain-containing protein" evidence="1">
    <location>
        <begin position="25"/>
        <end position="261"/>
    </location>
</feature>
<dbReference type="PANTHER" id="PTHR18945">
    <property type="entry name" value="NEUROTRANSMITTER GATED ION CHANNEL"/>
    <property type="match status" value="1"/>
</dbReference>
<dbReference type="Pfam" id="PF02931">
    <property type="entry name" value="Neur_chan_LBD"/>
    <property type="match status" value="1"/>
</dbReference>
<comment type="caution">
    <text evidence="3">The sequence shown here is derived from an EMBL/GenBank/DDBJ whole genome shotgun (WGS) entry which is preliminary data.</text>
</comment>
<protein>
    <recommendedName>
        <fullName evidence="2">Neurotransmitter-gated ion-channel ligand-binding domain-containing protein</fullName>
    </recommendedName>
</protein>
<dbReference type="Proteomes" id="UP000318571">
    <property type="component" value="Chromosome 2"/>
</dbReference>
<dbReference type="InterPro" id="IPR036734">
    <property type="entry name" value="Neur_chan_lig-bd_sf"/>
</dbReference>
<dbReference type="STRING" id="6832.A0A553P9W8"/>
<sequence>MRMFGSAFVPLSLLLFMTASSCFALEEESNPNIPSALRKALFADYDKLVKPHGLVTVRYSLDIVDIALCPHQQKLQITGFAHHSWFDIRLRWDPEEFQGIKELHLPSTELWMPDITLYNGVGPPQNNLLDLAPHAFAVIGYKGEVVFVPSLSMSAFCPVKTDNWPWDDQSCTLMVGSWSYEKKDVDIQPFESDTFPPIGVDSFMNPRVEILGSSFLRVENRFPCCQDKVFPTLNLNIQFKEISKFVHGTLITKDTVVDEDG</sequence>
<feature type="signal peptide" evidence="1">
    <location>
        <begin position="1"/>
        <end position="24"/>
    </location>
</feature>
<dbReference type="InterPro" id="IPR006201">
    <property type="entry name" value="Neur_channel"/>
</dbReference>
<dbReference type="GO" id="GO:0016020">
    <property type="term" value="C:membrane"/>
    <property type="evidence" value="ECO:0007669"/>
    <property type="project" value="InterPro"/>
</dbReference>
<dbReference type="InterPro" id="IPR006202">
    <property type="entry name" value="Neur_chan_lig-bd"/>
</dbReference>
<reference evidence="3 4" key="1">
    <citation type="journal article" date="2018" name="Nat. Ecol. Evol.">
        <title>Genomic signatures of mitonuclear coevolution across populations of Tigriopus californicus.</title>
        <authorList>
            <person name="Barreto F.S."/>
            <person name="Watson E.T."/>
            <person name="Lima T.G."/>
            <person name="Willett C.S."/>
            <person name="Edmands S."/>
            <person name="Li W."/>
            <person name="Burton R.S."/>
        </authorList>
    </citation>
    <scope>NUCLEOTIDE SEQUENCE [LARGE SCALE GENOMIC DNA]</scope>
    <source>
        <strain evidence="3 4">San Diego</strain>
    </source>
</reference>
<evidence type="ECO:0000256" key="1">
    <source>
        <dbReference type="SAM" id="SignalP"/>
    </source>
</evidence>
<dbReference type="GO" id="GO:0004888">
    <property type="term" value="F:transmembrane signaling receptor activity"/>
    <property type="evidence" value="ECO:0007669"/>
    <property type="project" value="InterPro"/>
</dbReference>
<keyword evidence="4" id="KW-1185">Reference proteome</keyword>
<dbReference type="OMA" id="RERLWHS"/>
<dbReference type="OrthoDB" id="6357734at2759"/>
<evidence type="ECO:0000313" key="4">
    <source>
        <dbReference type="Proteomes" id="UP000318571"/>
    </source>
</evidence>
<dbReference type="EMBL" id="VCGU01000005">
    <property type="protein sequence ID" value="TRY74485.1"/>
    <property type="molecule type" value="Genomic_DNA"/>
</dbReference>